<organism evidence="1 2">
    <name type="scientific">Rhodopirellula baltica SWK14</name>
    <dbReference type="NCBI Taxonomy" id="993516"/>
    <lineage>
        <taxon>Bacteria</taxon>
        <taxon>Pseudomonadati</taxon>
        <taxon>Planctomycetota</taxon>
        <taxon>Planctomycetia</taxon>
        <taxon>Pirellulales</taxon>
        <taxon>Pirellulaceae</taxon>
        <taxon>Rhodopirellula</taxon>
    </lineage>
</organism>
<comment type="caution">
    <text evidence="1">The sequence shown here is derived from an EMBL/GenBank/DDBJ whole genome shotgun (WGS) entry which is preliminary data.</text>
</comment>
<reference evidence="1 2" key="1">
    <citation type="journal article" date="2013" name="Mar. Genomics">
        <title>Expression of sulfatases in Rhodopirellula baltica and the diversity of sulfatases in the genus Rhodopirellula.</title>
        <authorList>
            <person name="Wegner C.E."/>
            <person name="Richter-Heitmann T."/>
            <person name="Klindworth A."/>
            <person name="Klockow C."/>
            <person name="Richter M."/>
            <person name="Achstetter T."/>
            <person name="Glockner F.O."/>
            <person name="Harder J."/>
        </authorList>
    </citation>
    <scope>NUCLEOTIDE SEQUENCE [LARGE SCALE GENOMIC DNA]</scope>
    <source>
        <strain evidence="1 2">SWK14</strain>
    </source>
</reference>
<evidence type="ECO:0000313" key="2">
    <source>
        <dbReference type="Proteomes" id="UP000010959"/>
    </source>
</evidence>
<sequence>MILSHRDNYICFAADELGVGVTNLTRIETSCDCVSVTWIEYQDRAGQSKPMIQAYFPADTNATRSVTELIVQCQGVSDSDRTFEFEISCVLIAAQNDSTEVAP</sequence>
<dbReference type="AlphaFoldDB" id="L7CBR5"/>
<name>L7CBR5_RHOBT</name>
<dbReference type="Proteomes" id="UP000010959">
    <property type="component" value="Unassembled WGS sequence"/>
</dbReference>
<protein>
    <submittedName>
        <fullName evidence="1">Uncharacterized protein</fullName>
    </submittedName>
</protein>
<proteinExistence type="predicted"/>
<evidence type="ECO:0000313" key="1">
    <source>
        <dbReference type="EMBL" id="ELP30526.1"/>
    </source>
</evidence>
<gene>
    <name evidence="1" type="ORF">RBSWK_05554</name>
</gene>
<accession>L7CBR5</accession>
<dbReference type="EMBL" id="AMWG01000153">
    <property type="protein sequence ID" value="ELP30526.1"/>
    <property type="molecule type" value="Genomic_DNA"/>
</dbReference>
<dbReference type="RefSeq" id="WP_007340143.1">
    <property type="nucleotide sequence ID" value="NZ_AMWG01000153.1"/>
</dbReference>
<dbReference type="PATRIC" id="fig|993516.3.peg.5945"/>